<name>A0A0E9TD04_ANGAN</name>
<reference evidence="1" key="1">
    <citation type="submission" date="2014-11" db="EMBL/GenBank/DDBJ databases">
        <authorList>
            <person name="Amaro Gonzalez C."/>
        </authorList>
    </citation>
    <scope>NUCLEOTIDE SEQUENCE</scope>
</reference>
<accession>A0A0E9TD04</accession>
<protein>
    <submittedName>
        <fullName evidence="1">Uncharacterized protein</fullName>
    </submittedName>
</protein>
<dbReference type="AlphaFoldDB" id="A0A0E9TD04"/>
<sequence>MTVPGDLVQLQKRREPRMESWWTPVKKFLRSQNCTPLATSKERQLRKQTS</sequence>
<reference evidence="1" key="2">
    <citation type="journal article" date="2015" name="Fish Shellfish Immunol.">
        <title>Early steps in the European eel (Anguilla anguilla)-Vibrio vulnificus interaction in the gills: Role of the RtxA13 toxin.</title>
        <authorList>
            <person name="Callol A."/>
            <person name="Pajuelo D."/>
            <person name="Ebbesson L."/>
            <person name="Teles M."/>
            <person name="MacKenzie S."/>
            <person name="Amaro C."/>
        </authorList>
    </citation>
    <scope>NUCLEOTIDE SEQUENCE</scope>
</reference>
<dbReference type="EMBL" id="GBXM01057959">
    <property type="protein sequence ID" value="JAH50618.1"/>
    <property type="molecule type" value="Transcribed_RNA"/>
</dbReference>
<proteinExistence type="predicted"/>
<organism evidence="1">
    <name type="scientific">Anguilla anguilla</name>
    <name type="common">European freshwater eel</name>
    <name type="synonym">Muraena anguilla</name>
    <dbReference type="NCBI Taxonomy" id="7936"/>
    <lineage>
        <taxon>Eukaryota</taxon>
        <taxon>Metazoa</taxon>
        <taxon>Chordata</taxon>
        <taxon>Craniata</taxon>
        <taxon>Vertebrata</taxon>
        <taxon>Euteleostomi</taxon>
        <taxon>Actinopterygii</taxon>
        <taxon>Neopterygii</taxon>
        <taxon>Teleostei</taxon>
        <taxon>Anguilliformes</taxon>
        <taxon>Anguillidae</taxon>
        <taxon>Anguilla</taxon>
    </lineage>
</organism>
<evidence type="ECO:0000313" key="1">
    <source>
        <dbReference type="EMBL" id="JAH50618.1"/>
    </source>
</evidence>